<name>A0ACC0Y3A6_9ROSI</name>
<proteinExistence type="predicted"/>
<gene>
    <name evidence="1" type="ORF">Pint_35525</name>
</gene>
<evidence type="ECO:0000313" key="2">
    <source>
        <dbReference type="Proteomes" id="UP001163603"/>
    </source>
</evidence>
<keyword evidence="2" id="KW-1185">Reference proteome</keyword>
<protein>
    <submittedName>
        <fullName evidence="1">Uncharacterized protein</fullName>
    </submittedName>
</protein>
<dbReference type="Proteomes" id="UP001163603">
    <property type="component" value="Chromosome 9"/>
</dbReference>
<accession>A0ACC0Y3A6</accession>
<dbReference type="EMBL" id="CM047744">
    <property type="protein sequence ID" value="KAJ0028685.1"/>
    <property type="molecule type" value="Genomic_DNA"/>
</dbReference>
<sequence length="654" mass="73388">MVRVPRLPERVTIDDESISNDSSRYRPVTLKLKKDGNPSLVKRMKHVESNVSAMEKVSSQCHSSKLGHKIIFRRSGGSLLDPSHQGQVVQGKKFGVSYHAGTHRKRGKVGVQLLTCEEAALALMKLANDSWGSPSYSNRGHRSANWMTGGVMIDRLNDKIPYGKYPQVAGCKARRSERFQQPTVEHMEEDNGSLRKKKRKLGNSFSLLQSKYMNDDVGEQGKSNETYKMLEGTELINKLQNKDKQPVETCQRNACNTVGNSLLGSGRVPKKQRKKKADVSYMGWVVKSDRCHFNSRGVINEPPICALKKQGFKKEKTDAGSSASLIPDSFFSKSGAKHFSKHLEKDNRNIGQTGKNNLPSLTINEIVERVRTSPGDPCILEAREPLEDLVRGALNIFSSKLGPPAAKGWQALALYSKSRKIWSWIGPVSFNPNEAIKEQASAESWGIPCRTLLKLVDSFSNWLRSFYQTLQQIGSFPAPPVISMQTTPNLEERLRGVRPRKCIATISPCSKEVRAYFQKEEALRYSVPERAFSYTALDGRKSTVAPLRRSSGKPSSKVRGHYMLRDDRPPHVTVLCLVRDAAARLPARMGTRADVCILVRDSQYMVEGISDEQLNQVVSHGLDRLHYETDPCVQFNGVTKLWVYLHGEREEDDF</sequence>
<comment type="caution">
    <text evidence="1">The sequence shown here is derived from an EMBL/GenBank/DDBJ whole genome shotgun (WGS) entry which is preliminary data.</text>
</comment>
<reference evidence="2" key="1">
    <citation type="journal article" date="2023" name="G3 (Bethesda)">
        <title>Genome assembly and association tests identify interacting loci associated with vigor, precocity, and sex in interspecific pistachio rootstocks.</title>
        <authorList>
            <person name="Palmer W."/>
            <person name="Jacygrad E."/>
            <person name="Sagayaradj S."/>
            <person name="Cavanaugh K."/>
            <person name="Han R."/>
            <person name="Bertier L."/>
            <person name="Beede B."/>
            <person name="Kafkas S."/>
            <person name="Golino D."/>
            <person name="Preece J."/>
            <person name="Michelmore R."/>
        </authorList>
    </citation>
    <scope>NUCLEOTIDE SEQUENCE [LARGE SCALE GENOMIC DNA]</scope>
</reference>
<evidence type="ECO:0000313" key="1">
    <source>
        <dbReference type="EMBL" id="KAJ0028685.1"/>
    </source>
</evidence>
<organism evidence="1 2">
    <name type="scientific">Pistacia integerrima</name>
    <dbReference type="NCBI Taxonomy" id="434235"/>
    <lineage>
        <taxon>Eukaryota</taxon>
        <taxon>Viridiplantae</taxon>
        <taxon>Streptophyta</taxon>
        <taxon>Embryophyta</taxon>
        <taxon>Tracheophyta</taxon>
        <taxon>Spermatophyta</taxon>
        <taxon>Magnoliopsida</taxon>
        <taxon>eudicotyledons</taxon>
        <taxon>Gunneridae</taxon>
        <taxon>Pentapetalae</taxon>
        <taxon>rosids</taxon>
        <taxon>malvids</taxon>
        <taxon>Sapindales</taxon>
        <taxon>Anacardiaceae</taxon>
        <taxon>Pistacia</taxon>
    </lineage>
</organism>